<dbReference type="Gene3D" id="1.10.10.10">
    <property type="entry name" value="Winged helix-like DNA-binding domain superfamily/Winged helix DNA-binding domain"/>
    <property type="match status" value="1"/>
</dbReference>
<keyword evidence="2" id="KW-0238">DNA-binding</keyword>
<name>A0ABP4XLU2_9MICO</name>
<keyword evidence="1" id="KW-0805">Transcription regulation</keyword>
<keyword evidence="6" id="KW-1185">Reference proteome</keyword>
<sequence>MRAGSSGAAVAAWEALFVAQSTLARRFAAAPVWHGRTMQEYDVLYQLSKPGAERLRQCDLTSLLLISQPSLSRLIDRLVKEELVERRPDPDDRRGTILSLTATGLELQRRIGAGHARDVAAAMRERLTADEIETLRGLTERLVAPEE</sequence>
<reference evidence="6" key="1">
    <citation type="journal article" date="2019" name="Int. J. Syst. Evol. Microbiol.">
        <title>The Global Catalogue of Microorganisms (GCM) 10K type strain sequencing project: providing services to taxonomists for standard genome sequencing and annotation.</title>
        <authorList>
            <consortium name="The Broad Institute Genomics Platform"/>
            <consortium name="The Broad Institute Genome Sequencing Center for Infectious Disease"/>
            <person name="Wu L."/>
            <person name="Ma J."/>
        </authorList>
    </citation>
    <scope>NUCLEOTIDE SEQUENCE [LARGE SCALE GENOMIC DNA]</scope>
    <source>
        <strain evidence="6">JCM 14736</strain>
    </source>
</reference>
<dbReference type="InterPro" id="IPR000835">
    <property type="entry name" value="HTH_MarR-typ"/>
</dbReference>
<dbReference type="PANTHER" id="PTHR33164">
    <property type="entry name" value="TRANSCRIPTIONAL REGULATOR, MARR FAMILY"/>
    <property type="match status" value="1"/>
</dbReference>
<comment type="caution">
    <text evidence="5">The sequence shown here is derived from an EMBL/GenBank/DDBJ whole genome shotgun (WGS) entry which is preliminary data.</text>
</comment>
<accession>A0ABP4XLU2</accession>
<dbReference type="SMART" id="SM00347">
    <property type="entry name" value="HTH_MARR"/>
    <property type="match status" value="1"/>
</dbReference>
<dbReference type="Proteomes" id="UP001500851">
    <property type="component" value="Unassembled WGS sequence"/>
</dbReference>
<dbReference type="InterPro" id="IPR023187">
    <property type="entry name" value="Tscrpt_reg_MarR-type_CS"/>
</dbReference>
<organism evidence="5 6">
    <name type="scientific">Leucobacter iarius</name>
    <dbReference type="NCBI Taxonomy" id="333963"/>
    <lineage>
        <taxon>Bacteria</taxon>
        <taxon>Bacillati</taxon>
        <taxon>Actinomycetota</taxon>
        <taxon>Actinomycetes</taxon>
        <taxon>Micrococcales</taxon>
        <taxon>Microbacteriaceae</taxon>
        <taxon>Leucobacter</taxon>
    </lineage>
</organism>
<dbReference type="PROSITE" id="PS50995">
    <property type="entry name" value="HTH_MARR_2"/>
    <property type="match status" value="1"/>
</dbReference>
<dbReference type="InterPro" id="IPR036388">
    <property type="entry name" value="WH-like_DNA-bd_sf"/>
</dbReference>
<gene>
    <name evidence="5" type="ORF">GCM10009768_12120</name>
</gene>
<evidence type="ECO:0000256" key="1">
    <source>
        <dbReference type="ARBA" id="ARBA00023015"/>
    </source>
</evidence>
<dbReference type="PROSITE" id="PS01117">
    <property type="entry name" value="HTH_MARR_1"/>
    <property type="match status" value="1"/>
</dbReference>
<dbReference type="InterPro" id="IPR039422">
    <property type="entry name" value="MarR/SlyA-like"/>
</dbReference>
<dbReference type="InterPro" id="IPR036390">
    <property type="entry name" value="WH_DNA-bd_sf"/>
</dbReference>
<dbReference type="PANTHER" id="PTHR33164:SF104">
    <property type="entry name" value="TRANSCRIPTIONAL REGULATORY PROTEIN"/>
    <property type="match status" value="1"/>
</dbReference>
<dbReference type="RefSeq" id="WP_344030566.1">
    <property type="nucleotide sequence ID" value="NZ_BAAAOB010000001.1"/>
</dbReference>
<evidence type="ECO:0000256" key="2">
    <source>
        <dbReference type="ARBA" id="ARBA00023125"/>
    </source>
</evidence>
<evidence type="ECO:0000256" key="3">
    <source>
        <dbReference type="ARBA" id="ARBA00023163"/>
    </source>
</evidence>
<dbReference type="EMBL" id="BAAAOB010000001">
    <property type="protein sequence ID" value="GAA1784841.1"/>
    <property type="molecule type" value="Genomic_DNA"/>
</dbReference>
<dbReference type="PRINTS" id="PR00598">
    <property type="entry name" value="HTHMARR"/>
</dbReference>
<proteinExistence type="predicted"/>
<feature type="domain" description="HTH marR-type" evidence="4">
    <location>
        <begin position="1"/>
        <end position="144"/>
    </location>
</feature>
<dbReference type="Pfam" id="PF01047">
    <property type="entry name" value="MarR"/>
    <property type="match status" value="1"/>
</dbReference>
<dbReference type="SUPFAM" id="SSF46785">
    <property type="entry name" value="Winged helix' DNA-binding domain"/>
    <property type="match status" value="1"/>
</dbReference>
<evidence type="ECO:0000313" key="5">
    <source>
        <dbReference type="EMBL" id="GAA1784841.1"/>
    </source>
</evidence>
<evidence type="ECO:0000313" key="6">
    <source>
        <dbReference type="Proteomes" id="UP001500851"/>
    </source>
</evidence>
<evidence type="ECO:0000259" key="4">
    <source>
        <dbReference type="PROSITE" id="PS50995"/>
    </source>
</evidence>
<keyword evidence="3" id="KW-0804">Transcription</keyword>
<protein>
    <recommendedName>
        <fullName evidence="4">HTH marR-type domain-containing protein</fullName>
    </recommendedName>
</protein>